<evidence type="ECO:0000259" key="2">
    <source>
        <dbReference type="Pfam" id="PF01579"/>
    </source>
</evidence>
<proteinExistence type="predicted"/>
<accession>A0A9P1IT37</accession>
<feature type="transmembrane region" description="Helical" evidence="1">
    <location>
        <begin position="12"/>
        <end position="35"/>
    </location>
</feature>
<evidence type="ECO:0000256" key="1">
    <source>
        <dbReference type="SAM" id="Phobius"/>
    </source>
</evidence>
<protein>
    <recommendedName>
        <fullName evidence="2">T20D4.11-like domain-containing protein</fullName>
    </recommendedName>
</protein>
<keyword evidence="1" id="KW-0812">Transmembrane</keyword>
<keyword evidence="1" id="KW-0472">Membrane</keyword>
<dbReference type="PANTHER" id="PTHR37429">
    <property type="entry name" value="PROTEIN CBG19148-RELATED"/>
    <property type="match status" value="1"/>
</dbReference>
<dbReference type="PANTHER" id="PTHR37429:SF1">
    <property type="entry name" value="DUF19 DOMAIN-CONTAINING PROTEIN"/>
    <property type="match status" value="1"/>
</dbReference>
<evidence type="ECO:0000313" key="3">
    <source>
        <dbReference type="EMBL" id="CAI5450722.1"/>
    </source>
</evidence>
<dbReference type="InterPro" id="IPR002542">
    <property type="entry name" value="T20D4.11-like_dom"/>
</dbReference>
<dbReference type="AlphaFoldDB" id="A0A9P1IT37"/>
<dbReference type="OrthoDB" id="5785034at2759"/>
<keyword evidence="1" id="KW-1133">Transmembrane helix</keyword>
<sequence length="230" mass="26220">MSKKVVSKCCLCCNLSCWLLIVLVVGGILALAFMVKQKNDQMEANAFCTRAHAEIARACAEKDDELEAAAQKLNHTENILFPPDDYTEMGELCHVTLNCARGIKCVEIRDSLDDMKICGFVHFYTSEFKECAQKLYEKRDEISCLGEIFNSKERTPEEACEAWKSSAPCMKESIKIACEDRLGVLQYKWSNRAEKADPLFCRENSVIFNTHNHSVHQHEHQHVHIGNQHH</sequence>
<gene>
    <name evidence="3" type="ORF">CAMP_LOCUS13359</name>
</gene>
<keyword evidence="4" id="KW-1185">Reference proteome</keyword>
<evidence type="ECO:0000313" key="4">
    <source>
        <dbReference type="Proteomes" id="UP001152747"/>
    </source>
</evidence>
<feature type="domain" description="T20D4.11-like" evidence="2">
    <location>
        <begin position="48"/>
        <end position="180"/>
    </location>
</feature>
<dbReference type="EMBL" id="CANHGI010000005">
    <property type="protein sequence ID" value="CAI5450722.1"/>
    <property type="molecule type" value="Genomic_DNA"/>
</dbReference>
<name>A0A9P1IT37_9PELO</name>
<comment type="caution">
    <text evidence="3">The sequence shown here is derived from an EMBL/GenBank/DDBJ whole genome shotgun (WGS) entry which is preliminary data.</text>
</comment>
<organism evidence="3 4">
    <name type="scientific">Caenorhabditis angaria</name>
    <dbReference type="NCBI Taxonomy" id="860376"/>
    <lineage>
        <taxon>Eukaryota</taxon>
        <taxon>Metazoa</taxon>
        <taxon>Ecdysozoa</taxon>
        <taxon>Nematoda</taxon>
        <taxon>Chromadorea</taxon>
        <taxon>Rhabditida</taxon>
        <taxon>Rhabditina</taxon>
        <taxon>Rhabditomorpha</taxon>
        <taxon>Rhabditoidea</taxon>
        <taxon>Rhabditidae</taxon>
        <taxon>Peloderinae</taxon>
        <taxon>Caenorhabditis</taxon>
    </lineage>
</organism>
<dbReference type="Proteomes" id="UP001152747">
    <property type="component" value="Unassembled WGS sequence"/>
</dbReference>
<reference evidence="3" key="1">
    <citation type="submission" date="2022-11" db="EMBL/GenBank/DDBJ databases">
        <authorList>
            <person name="Kikuchi T."/>
        </authorList>
    </citation>
    <scope>NUCLEOTIDE SEQUENCE</scope>
    <source>
        <strain evidence="3">PS1010</strain>
    </source>
</reference>
<dbReference type="Pfam" id="PF01579">
    <property type="entry name" value="DUF19"/>
    <property type="match status" value="1"/>
</dbReference>